<evidence type="ECO:0008006" key="3">
    <source>
        <dbReference type="Google" id="ProtNLM"/>
    </source>
</evidence>
<name>A0ABU4JZQ2_9ACTN</name>
<dbReference type="EMBL" id="JAWJZF010000164">
    <property type="protein sequence ID" value="MDX2290979.1"/>
    <property type="molecule type" value="Genomic_DNA"/>
</dbReference>
<proteinExistence type="predicted"/>
<reference evidence="1 2" key="1">
    <citation type="submission" date="2023-10" db="EMBL/GenBank/DDBJ databases">
        <authorList>
            <person name="Wang X.X."/>
        </authorList>
    </citation>
    <scope>NUCLEOTIDE SEQUENCE [LARGE SCALE GENOMIC DNA]</scope>
    <source>
        <strain evidence="1 2">NBRC 12816</strain>
    </source>
</reference>
<comment type="caution">
    <text evidence="1">The sequence shown here is derived from an EMBL/GenBank/DDBJ whole genome shotgun (WGS) entry which is preliminary data.</text>
</comment>
<dbReference type="Proteomes" id="UP001278571">
    <property type="component" value="Unassembled WGS sequence"/>
</dbReference>
<sequence length="198" mass="21294">MRGGIVGQGEGLYRVTGGGAKPQVAKVATTGAPTEIVATAITVPGAVLDLDQNHYFGFRFALSRRTGDVTLAVRHVRTGRTTTVEAFSSGTDVRLPWERYDEAGAHPNGDYTWRLTATPDNGIGPAAVLTGAFKVVRKSQPHDFNDNGTPSVAHGPVLPADRRLPPAQRWCAEDASRIGLERLRPDRGRREPGRFGGR</sequence>
<accession>A0ABU4JZQ2</accession>
<evidence type="ECO:0000313" key="1">
    <source>
        <dbReference type="EMBL" id="MDX2290979.1"/>
    </source>
</evidence>
<dbReference type="RefSeq" id="WP_319007569.1">
    <property type="nucleotide sequence ID" value="NZ_JAWJZF010000164.1"/>
</dbReference>
<organism evidence="1 2">
    <name type="scientific">Streptomyces roseolus</name>
    <dbReference type="NCBI Taxonomy" id="67358"/>
    <lineage>
        <taxon>Bacteria</taxon>
        <taxon>Bacillati</taxon>
        <taxon>Actinomycetota</taxon>
        <taxon>Actinomycetes</taxon>
        <taxon>Kitasatosporales</taxon>
        <taxon>Streptomycetaceae</taxon>
        <taxon>Streptomyces</taxon>
    </lineage>
</organism>
<evidence type="ECO:0000313" key="2">
    <source>
        <dbReference type="Proteomes" id="UP001278571"/>
    </source>
</evidence>
<keyword evidence="2" id="KW-1185">Reference proteome</keyword>
<protein>
    <recommendedName>
        <fullName evidence="3">FlgD Ig-like domain-containing protein</fullName>
    </recommendedName>
</protein>
<gene>
    <name evidence="1" type="ORF">R2363_02135</name>
</gene>